<protein>
    <submittedName>
        <fullName evidence="1">Uncharacterized protein</fullName>
    </submittedName>
</protein>
<comment type="caution">
    <text evidence="1">The sequence shown here is derived from an EMBL/GenBank/DDBJ whole genome shotgun (WGS) entry which is preliminary data.</text>
</comment>
<organism evidence="1">
    <name type="scientific">hydrocarbon metagenome</name>
    <dbReference type="NCBI Taxonomy" id="938273"/>
    <lineage>
        <taxon>unclassified sequences</taxon>
        <taxon>metagenomes</taxon>
        <taxon>ecological metagenomes</taxon>
    </lineage>
</organism>
<proteinExistence type="predicted"/>
<reference evidence="1" key="1">
    <citation type="journal article" date="2015" name="Proc. Natl. Acad. Sci. U.S.A.">
        <title>Networks of energetic and metabolic interactions define dynamics in microbial communities.</title>
        <authorList>
            <person name="Embree M."/>
            <person name="Liu J.K."/>
            <person name="Al-Bassam M.M."/>
            <person name="Zengler K."/>
        </authorList>
    </citation>
    <scope>NUCLEOTIDE SEQUENCE</scope>
</reference>
<evidence type="ECO:0000313" key="1">
    <source>
        <dbReference type="EMBL" id="KUG22611.1"/>
    </source>
</evidence>
<name>A0A0W8FQL9_9ZZZZ</name>
<dbReference type="EMBL" id="LNQE01000951">
    <property type="protein sequence ID" value="KUG22611.1"/>
    <property type="molecule type" value="Genomic_DNA"/>
</dbReference>
<dbReference type="AlphaFoldDB" id="A0A0W8FQL9"/>
<accession>A0A0W8FQL9</accession>
<gene>
    <name evidence="1" type="ORF">ASZ90_007601</name>
</gene>
<sequence>MFQVVLIDIGAVVIAHPMSYSQIILTRRTAFSILPTDESKFLSINLSVNKHFLIGEI</sequence>